<comment type="subcellular location">
    <subcellularLocation>
        <location evidence="1">Cell membrane</location>
        <topology evidence="1">Single-pass type I membrane protein</topology>
    </subcellularLocation>
</comment>
<keyword evidence="7" id="KW-0677">Repeat</keyword>
<proteinExistence type="inferred from homology"/>
<evidence type="ECO:0000313" key="14">
    <source>
        <dbReference type="Proteomes" id="UP000634136"/>
    </source>
</evidence>
<dbReference type="PANTHER" id="PTHR48063:SF52">
    <property type="entry name" value="LRR RECEPTOR-LIKE KINASE FAMILY PROTEIN"/>
    <property type="match status" value="1"/>
</dbReference>
<reference evidence="13" key="1">
    <citation type="submission" date="2020-09" db="EMBL/GenBank/DDBJ databases">
        <title>Genome-Enabled Discovery of Anthraquinone Biosynthesis in Senna tora.</title>
        <authorList>
            <person name="Kang S.-H."/>
            <person name="Pandey R.P."/>
            <person name="Lee C.-M."/>
            <person name="Sim J.-S."/>
            <person name="Jeong J.-T."/>
            <person name="Choi B.-S."/>
            <person name="Jung M."/>
            <person name="Ginzburg D."/>
            <person name="Zhao K."/>
            <person name="Won S.Y."/>
            <person name="Oh T.-J."/>
            <person name="Yu Y."/>
            <person name="Kim N.-H."/>
            <person name="Lee O.R."/>
            <person name="Lee T.-H."/>
            <person name="Bashyal P."/>
            <person name="Kim T.-S."/>
            <person name="Lee W.-H."/>
            <person name="Kawkins C."/>
            <person name="Kim C.-K."/>
            <person name="Kim J.S."/>
            <person name="Ahn B.O."/>
            <person name="Rhee S.Y."/>
            <person name="Sohng J.K."/>
        </authorList>
    </citation>
    <scope>NUCLEOTIDE SEQUENCE</scope>
    <source>
        <tissue evidence="13">Leaf</tissue>
    </source>
</reference>
<evidence type="ECO:0000256" key="4">
    <source>
        <dbReference type="ARBA" id="ARBA00022614"/>
    </source>
</evidence>
<evidence type="ECO:0000256" key="7">
    <source>
        <dbReference type="ARBA" id="ARBA00022737"/>
    </source>
</evidence>
<protein>
    <submittedName>
        <fullName evidence="13">Receptor-like protein EIX2</fullName>
    </submittedName>
</protein>
<keyword evidence="4" id="KW-0433">Leucine-rich repeat</keyword>
<dbReference type="InterPro" id="IPR001611">
    <property type="entry name" value="Leu-rich_rpt"/>
</dbReference>
<keyword evidence="6" id="KW-0732">Signal</keyword>
<keyword evidence="3" id="KW-1003">Cell membrane</keyword>
<dbReference type="PANTHER" id="PTHR48063">
    <property type="entry name" value="LRR RECEPTOR-LIKE KINASE"/>
    <property type="match status" value="1"/>
</dbReference>
<accession>A0A834T7X8</accession>
<comment type="similarity">
    <text evidence="2">Belongs to the RLP family.</text>
</comment>
<evidence type="ECO:0000256" key="9">
    <source>
        <dbReference type="ARBA" id="ARBA00023136"/>
    </source>
</evidence>
<dbReference type="InterPro" id="IPR003591">
    <property type="entry name" value="Leu-rich_rpt_typical-subtyp"/>
</dbReference>
<evidence type="ECO:0000256" key="10">
    <source>
        <dbReference type="ARBA" id="ARBA00023170"/>
    </source>
</evidence>
<keyword evidence="8 12" id="KW-1133">Transmembrane helix</keyword>
<name>A0A834T7X8_9FABA</name>
<keyword evidence="14" id="KW-1185">Reference proteome</keyword>
<comment type="caution">
    <text evidence="13">The sequence shown here is derived from an EMBL/GenBank/DDBJ whole genome shotgun (WGS) entry which is preliminary data.</text>
</comment>
<dbReference type="Gene3D" id="3.80.10.10">
    <property type="entry name" value="Ribonuclease Inhibitor"/>
    <property type="match status" value="3"/>
</dbReference>
<dbReference type="OrthoDB" id="1428679at2759"/>
<dbReference type="FunFam" id="3.80.10.10:FF:000041">
    <property type="entry name" value="LRR receptor-like serine/threonine-protein kinase ERECTA"/>
    <property type="match status" value="2"/>
</dbReference>
<dbReference type="AlphaFoldDB" id="A0A834T7X8"/>
<dbReference type="InterPro" id="IPR046956">
    <property type="entry name" value="RLP23-like"/>
</dbReference>
<evidence type="ECO:0000313" key="13">
    <source>
        <dbReference type="EMBL" id="KAF7815731.1"/>
    </source>
</evidence>
<gene>
    <name evidence="13" type="ORF">G2W53_029700</name>
</gene>
<keyword evidence="9 12" id="KW-0472">Membrane</keyword>
<dbReference type="FunFam" id="3.80.10.10:FF:000095">
    <property type="entry name" value="LRR receptor-like serine/threonine-protein kinase GSO1"/>
    <property type="match status" value="1"/>
</dbReference>
<feature type="transmembrane region" description="Helical" evidence="12">
    <location>
        <begin position="664"/>
        <end position="686"/>
    </location>
</feature>
<dbReference type="Proteomes" id="UP000634136">
    <property type="component" value="Unassembled WGS sequence"/>
</dbReference>
<keyword evidence="5 12" id="KW-0812">Transmembrane</keyword>
<evidence type="ECO:0000256" key="5">
    <source>
        <dbReference type="ARBA" id="ARBA00022692"/>
    </source>
</evidence>
<evidence type="ECO:0000256" key="1">
    <source>
        <dbReference type="ARBA" id="ARBA00004251"/>
    </source>
</evidence>
<dbReference type="GO" id="GO:0005886">
    <property type="term" value="C:plasma membrane"/>
    <property type="evidence" value="ECO:0007669"/>
    <property type="project" value="UniProtKB-SubCell"/>
</dbReference>
<dbReference type="InterPro" id="IPR032675">
    <property type="entry name" value="LRR_dom_sf"/>
</dbReference>
<evidence type="ECO:0000256" key="2">
    <source>
        <dbReference type="ARBA" id="ARBA00009592"/>
    </source>
</evidence>
<dbReference type="EMBL" id="JAAIUW010000009">
    <property type="protein sequence ID" value="KAF7815731.1"/>
    <property type="molecule type" value="Genomic_DNA"/>
</dbReference>
<evidence type="ECO:0000256" key="12">
    <source>
        <dbReference type="SAM" id="Phobius"/>
    </source>
</evidence>
<organism evidence="13 14">
    <name type="scientific">Senna tora</name>
    <dbReference type="NCBI Taxonomy" id="362788"/>
    <lineage>
        <taxon>Eukaryota</taxon>
        <taxon>Viridiplantae</taxon>
        <taxon>Streptophyta</taxon>
        <taxon>Embryophyta</taxon>
        <taxon>Tracheophyta</taxon>
        <taxon>Spermatophyta</taxon>
        <taxon>Magnoliopsida</taxon>
        <taxon>eudicotyledons</taxon>
        <taxon>Gunneridae</taxon>
        <taxon>Pentapetalae</taxon>
        <taxon>rosids</taxon>
        <taxon>fabids</taxon>
        <taxon>Fabales</taxon>
        <taxon>Fabaceae</taxon>
        <taxon>Caesalpinioideae</taxon>
        <taxon>Cassia clade</taxon>
        <taxon>Senna</taxon>
    </lineage>
</organism>
<dbReference type="SMART" id="SM00369">
    <property type="entry name" value="LRR_TYP"/>
    <property type="match status" value="6"/>
</dbReference>
<keyword evidence="11" id="KW-0325">Glycoprotein</keyword>
<dbReference type="Pfam" id="PF13855">
    <property type="entry name" value="LRR_8"/>
    <property type="match status" value="1"/>
</dbReference>
<evidence type="ECO:0000256" key="3">
    <source>
        <dbReference type="ARBA" id="ARBA00022475"/>
    </source>
</evidence>
<sequence length="720" mass="81599">MEWWNDDGICPKRPLSCKSSDSRLGKDPSVGGVSCNDKGRVNELDLGSRWQKNSESLRGTINLSSLLHLEFLEYLDLSYNDFEGTISFPSVVNNSKLSRLDLSFNSHLHMENLHWLSPLSSLGYLGLSGIHLHDQTNWPHSLSSLPSLFELKLKGCNLTNIYPYDKNVTLSKLAFLDLAQNNFNTQLPHWLFNLSTELWFLNLSHCNFRGQIPDWFDKLNRLSYLDLSNNLFHGPIPSNLPNSSTIQILDISFNDLSGNLPKSFERHFQFLDLSHNSLSGDISNFLLSSAYISMPFNKFEGGLPHLSHEVKILDLAHNSFSGSLSPLLCHTQNNHKNRLFYMDISSNYLAGDVPDCWHNWKELYCIYLGSNKLSGEIPPTIASLPRLHLLDLHDNELYGHIPWSFHHSSTLSLINLERNNFFGSITNWMPQNISFVNLRSNQFSGNIPSQLCGLSSIIVLDLANNTLSGWIPHCLNNLTSLVTGIWNNGLTSYIVYDGGVVFTFTFKMTLSLKGQQLDYSKTLRLVRSIDLSLNKLCGEIPPQLFQLIKLQSLNLSYNHLTGKVPDEIGMMKDMESLDLSHNKFDGEIPQDISSLSFLSDLNLSYNNFDGKIPVGTQLQSFNESSFIGNPELCGAPLKNCTEPEEQKQEELEGGDEDEYFWKSLYVGMGVGFAVGFWMVSGSIFFIRTWRHRFFRWFDGVVDQIYVIVALKCRNLNDKGA</sequence>
<keyword evidence="10 13" id="KW-0675">Receptor</keyword>
<evidence type="ECO:0000256" key="8">
    <source>
        <dbReference type="ARBA" id="ARBA00022989"/>
    </source>
</evidence>
<dbReference type="SUPFAM" id="SSF52058">
    <property type="entry name" value="L domain-like"/>
    <property type="match status" value="1"/>
</dbReference>
<evidence type="ECO:0000256" key="6">
    <source>
        <dbReference type="ARBA" id="ARBA00022729"/>
    </source>
</evidence>
<evidence type="ECO:0000256" key="11">
    <source>
        <dbReference type="ARBA" id="ARBA00023180"/>
    </source>
</evidence>
<dbReference type="Pfam" id="PF00560">
    <property type="entry name" value="LRR_1"/>
    <property type="match status" value="8"/>
</dbReference>